<comment type="caution">
    <text evidence="1">The sequence shown here is derived from an EMBL/GenBank/DDBJ whole genome shotgun (WGS) entry which is preliminary data.</text>
</comment>
<protein>
    <submittedName>
        <fullName evidence="1">Uncharacterized protein</fullName>
    </submittedName>
</protein>
<gene>
    <name evidence="1" type="ORF">AUC71_04510</name>
</gene>
<dbReference type="AlphaFoldDB" id="A0A1E3VUM6"/>
<reference evidence="1 2" key="1">
    <citation type="journal article" date="2016" name="Environ. Microbiol.">
        <title>New Methyloceanibacter diversity from North Sea sediments includes methanotroph containing solely the soluble methane monooxygenase.</title>
        <authorList>
            <person name="Vekeman B."/>
            <person name="Kerckhof F.M."/>
            <person name="Cremers G."/>
            <person name="de Vos P."/>
            <person name="Vandamme P."/>
            <person name="Boon N."/>
            <person name="Op den Camp H.J."/>
            <person name="Heylen K."/>
        </authorList>
    </citation>
    <scope>NUCLEOTIDE SEQUENCE [LARGE SCALE GENOMIC DNA]</scope>
    <source>
        <strain evidence="1 2">R-67177</strain>
    </source>
</reference>
<proteinExistence type="predicted"/>
<name>A0A1E3VUM6_9HYPH</name>
<keyword evidence="2" id="KW-1185">Reference proteome</keyword>
<evidence type="ECO:0000313" key="1">
    <source>
        <dbReference type="EMBL" id="ODR96626.1"/>
    </source>
</evidence>
<dbReference type="Proteomes" id="UP000095042">
    <property type="component" value="Unassembled WGS sequence"/>
</dbReference>
<dbReference type="EMBL" id="LPWD01000456">
    <property type="protein sequence ID" value="ODR96626.1"/>
    <property type="molecule type" value="Genomic_DNA"/>
</dbReference>
<evidence type="ECO:0000313" key="2">
    <source>
        <dbReference type="Proteomes" id="UP000095042"/>
    </source>
</evidence>
<organism evidence="1 2">
    <name type="scientific">Methyloceanibacter marginalis</name>
    <dbReference type="NCBI Taxonomy" id="1774971"/>
    <lineage>
        <taxon>Bacteria</taxon>
        <taxon>Pseudomonadati</taxon>
        <taxon>Pseudomonadota</taxon>
        <taxon>Alphaproteobacteria</taxon>
        <taxon>Hyphomicrobiales</taxon>
        <taxon>Hyphomicrobiaceae</taxon>
        <taxon>Methyloceanibacter</taxon>
    </lineage>
</organism>
<accession>A0A1E3VUM6</accession>
<sequence>MESIIEKEPANQPFADAEQFLDHLDRLEAAEHARHRAEDARFRAGRHGAFRRGLRKQTAVVGARVAFGVGLDARKVVNCPSKGPSAAATSGTFAK</sequence>